<evidence type="ECO:0000256" key="3">
    <source>
        <dbReference type="ARBA" id="ARBA00022490"/>
    </source>
</evidence>
<gene>
    <name evidence="12" type="ORF">VCUG_00311</name>
</gene>
<comment type="function">
    <text evidence="8">Acts as a component of the translation initiation factor 2B (eIF2B) complex, which catalyzes the exchange of GDP for GTP on the eukaryotic initiation factor 2 (eIF2) complex gamma subunit. Its guanine nucleotide exchange factor activity is repressed when bound to eIF2 complex phosphorylated on the alpha subunit, thereby limiting the amount of methionyl-initiator methionine tRNA available to the ribosome and consequently global translation is repressed.</text>
</comment>
<dbReference type="SUPFAM" id="SSF53448">
    <property type="entry name" value="Nucleotide-diphospho-sugar transferases"/>
    <property type="match status" value="1"/>
</dbReference>
<dbReference type="Gene3D" id="2.160.10.10">
    <property type="entry name" value="Hexapeptide repeat proteins"/>
    <property type="match status" value="1"/>
</dbReference>
<dbReference type="GO" id="GO:0005829">
    <property type="term" value="C:cytosol"/>
    <property type="evidence" value="ECO:0007669"/>
    <property type="project" value="UniProtKB-SubCell"/>
</dbReference>
<comment type="similarity">
    <text evidence="2">Belongs to the eIF-2B gamma/epsilon subunits family.</text>
</comment>
<proteinExistence type="inferred from homology"/>
<dbReference type="OMA" id="SCKIRRC"/>
<feature type="domain" description="EIF2B subunit epsilon/gamma LbH" evidence="11">
    <location>
        <begin position="298"/>
        <end position="373"/>
    </location>
</feature>
<dbReference type="GO" id="GO:0002183">
    <property type="term" value="P:cytoplasmic translational initiation"/>
    <property type="evidence" value="ECO:0007669"/>
    <property type="project" value="TreeGrafter"/>
</dbReference>
<reference evidence="13" key="1">
    <citation type="submission" date="2011-03" db="EMBL/GenBank/DDBJ databases">
        <title>The genome sequence of Vavraia culicis strain floridensis.</title>
        <authorList>
            <consortium name="The Broad Institute Genome Sequencing Platform"/>
            <person name="Cuomo C."/>
            <person name="Becnel J."/>
            <person name="Sanscrainte N."/>
            <person name="Young S.K."/>
            <person name="Zeng Q."/>
            <person name="Gargeya S."/>
            <person name="Fitzgerald M."/>
            <person name="Haas B."/>
            <person name="Abouelleil A."/>
            <person name="Alvarado L."/>
            <person name="Arachchi H.M."/>
            <person name="Berlin A."/>
            <person name="Chapman S.B."/>
            <person name="Gearin G."/>
            <person name="Goldberg J."/>
            <person name="Griggs A."/>
            <person name="Gujja S."/>
            <person name="Hansen M."/>
            <person name="Heiman D."/>
            <person name="Howarth C."/>
            <person name="Larimer J."/>
            <person name="Lui A."/>
            <person name="MacDonald P.J.P."/>
            <person name="McCowen C."/>
            <person name="Montmayeur A."/>
            <person name="Murphy C."/>
            <person name="Neiman D."/>
            <person name="Pearson M."/>
            <person name="Priest M."/>
            <person name="Roberts A."/>
            <person name="Saif S."/>
            <person name="Shea T."/>
            <person name="Sisk P."/>
            <person name="Stolte C."/>
            <person name="Sykes S."/>
            <person name="Wortman J."/>
            <person name="Nusbaum C."/>
            <person name="Birren B."/>
        </authorList>
    </citation>
    <scope>NUCLEOTIDE SEQUENCE [LARGE SCALE GENOMIC DNA]</scope>
    <source>
        <strain evidence="13">floridensis</strain>
    </source>
</reference>
<dbReference type="PANTHER" id="PTHR45989:SF1">
    <property type="entry name" value="TRANSLATION INITIATION FACTOR EIF-2B SUBUNIT GAMMA"/>
    <property type="match status" value="1"/>
</dbReference>
<keyword evidence="4" id="KW-0396">Initiation factor</keyword>
<feature type="domain" description="Nucleotidyl transferase" evidence="10">
    <location>
        <begin position="13"/>
        <end position="140"/>
    </location>
</feature>
<name>L2GYU5_VAVCU</name>
<dbReference type="OrthoDB" id="10250549at2759"/>
<evidence type="ECO:0000256" key="9">
    <source>
        <dbReference type="ARBA" id="ARBA00046432"/>
    </source>
</evidence>
<organism evidence="12 13">
    <name type="scientific">Vavraia culicis (isolate floridensis)</name>
    <name type="common">Microsporidian parasite</name>
    <dbReference type="NCBI Taxonomy" id="948595"/>
    <lineage>
        <taxon>Eukaryota</taxon>
        <taxon>Fungi</taxon>
        <taxon>Fungi incertae sedis</taxon>
        <taxon>Microsporidia</taxon>
        <taxon>Pleistophoridae</taxon>
        <taxon>Vavraia</taxon>
    </lineage>
</organism>
<dbReference type="GO" id="GO:0003743">
    <property type="term" value="F:translation initiation factor activity"/>
    <property type="evidence" value="ECO:0007669"/>
    <property type="project" value="UniProtKB-KW"/>
</dbReference>
<dbReference type="Proteomes" id="UP000011081">
    <property type="component" value="Unassembled WGS sequence"/>
</dbReference>
<dbReference type="Pfam" id="PF00483">
    <property type="entry name" value="NTP_transferase"/>
    <property type="match status" value="1"/>
</dbReference>
<keyword evidence="13" id="KW-1185">Reference proteome</keyword>
<accession>L2GYU5</accession>
<evidence type="ECO:0000256" key="8">
    <source>
        <dbReference type="ARBA" id="ARBA00045373"/>
    </source>
</evidence>
<evidence type="ECO:0000313" key="13">
    <source>
        <dbReference type="Proteomes" id="UP000011081"/>
    </source>
</evidence>
<dbReference type="GO" id="GO:0005851">
    <property type="term" value="C:eukaryotic translation initiation factor 2B complex"/>
    <property type="evidence" value="ECO:0007669"/>
    <property type="project" value="TreeGrafter"/>
</dbReference>
<evidence type="ECO:0000256" key="2">
    <source>
        <dbReference type="ARBA" id="ARBA00007878"/>
    </source>
</evidence>
<keyword evidence="3" id="KW-0963">Cytoplasm</keyword>
<evidence type="ECO:0000256" key="6">
    <source>
        <dbReference type="ARBA" id="ARBA00044196"/>
    </source>
</evidence>
<dbReference type="EMBL" id="GL877406">
    <property type="protein sequence ID" value="ELA48270.1"/>
    <property type="molecule type" value="Genomic_DNA"/>
</dbReference>
<sequence>MTPSFTSVVFLGPSTELSPICTVKYPKFSLPILNEPLLLHNLRWMDDISSEIMIIGLERYRELVNEIVAECACKSKITFIGLLQYDGTYHNLKKIIKEVKTSHVIITKGDVVSFMKLKEILNVFLKKKTGVFVIVKKDADGASILGYNEDNILFYNNDCNNTLENRFFQEHSRTIFSANLDIAQVYVMRVKVFEEIEGEFFSFKSNLFPMLVSKLRLKTPVRFFYSENDIFQVQKYTDLVKVTNILRERTKNLPFYLHTAELQDLDEEERQKYAMNYNLQNRNFVFKTKNRISFPDDKNIVGRFLTIGKSYLKNATVGNNCEIGDETLVEDSIVFNNVKIGKSCKIRRCLIGSNVTICDGCVLMDCKVTSDYVFTEGTTASGQVFMGNEIV</sequence>
<dbReference type="GeneID" id="19878200"/>
<dbReference type="STRING" id="948595.L2GYU5"/>
<comment type="subunit">
    <text evidence="9">Component of the translation initiation factor 2B (eIF2B) complex which is a heterodecamer of two sets of five different subunits: alpha, beta, gamma, delta and epsilon. Subunits alpha, beta and delta comprise a regulatory subcomplex and subunits epsilon and gamma comprise a catalytic subcomplex. Within the complex, the hexameric regulatory complex resides at the center, with the two heterodimeric catalytic subcomplexes bound on opposite sides.</text>
</comment>
<dbReference type="VEuPathDB" id="MicrosporidiaDB:VCUG_00311"/>
<comment type="subcellular location">
    <subcellularLocation>
        <location evidence="1">Cytoplasm</location>
        <location evidence="1">Cytosol</location>
    </subcellularLocation>
</comment>
<evidence type="ECO:0000259" key="10">
    <source>
        <dbReference type="Pfam" id="PF00483"/>
    </source>
</evidence>
<dbReference type="Gene3D" id="3.90.550.10">
    <property type="entry name" value="Spore Coat Polysaccharide Biosynthesis Protein SpsA, Chain A"/>
    <property type="match status" value="1"/>
</dbReference>
<dbReference type="InParanoid" id="L2GYU5"/>
<dbReference type="InterPro" id="IPR029044">
    <property type="entry name" value="Nucleotide-diphossugar_trans"/>
</dbReference>
<dbReference type="InterPro" id="IPR056764">
    <property type="entry name" value="LbH_EIF2B3/5"/>
</dbReference>
<dbReference type="GO" id="GO:0005085">
    <property type="term" value="F:guanyl-nucleotide exchange factor activity"/>
    <property type="evidence" value="ECO:0007669"/>
    <property type="project" value="TreeGrafter"/>
</dbReference>
<protein>
    <recommendedName>
        <fullName evidence="6">Translation initiation factor eIF2B subunit gamma</fullName>
    </recommendedName>
    <alternativeName>
        <fullName evidence="7">eIF2B GDP-GTP exchange factor subunit gamma</fullName>
    </alternativeName>
</protein>
<dbReference type="InterPro" id="IPR051960">
    <property type="entry name" value="eIF2B_gamma"/>
</dbReference>
<evidence type="ECO:0000256" key="4">
    <source>
        <dbReference type="ARBA" id="ARBA00022540"/>
    </source>
</evidence>
<evidence type="ECO:0000313" key="12">
    <source>
        <dbReference type="EMBL" id="ELA48270.1"/>
    </source>
</evidence>
<evidence type="ECO:0000256" key="7">
    <source>
        <dbReference type="ARBA" id="ARBA00044229"/>
    </source>
</evidence>
<dbReference type="RefSeq" id="XP_008073329.1">
    <property type="nucleotide sequence ID" value="XM_008075138.1"/>
</dbReference>
<keyword evidence="5" id="KW-0648">Protein biosynthesis</keyword>
<evidence type="ECO:0000259" key="11">
    <source>
        <dbReference type="Pfam" id="PF25084"/>
    </source>
</evidence>
<dbReference type="HOGENOM" id="CLU_049753_0_0_1"/>
<evidence type="ECO:0000256" key="1">
    <source>
        <dbReference type="ARBA" id="ARBA00004514"/>
    </source>
</evidence>
<dbReference type="PANTHER" id="PTHR45989">
    <property type="entry name" value="TRANSLATION INITIATION FACTOR EIF-2B SUBUNIT GAMMA"/>
    <property type="match status" value="1"/>
</dbReference>
<dbReference type="Pfam" id="PF25084">
    <property type="entry name" value="LbH_EIF2B"/>
    <property type="match status" value="1"/>
</dbReference>
<evidence type="ECO:0000256" key="5">
    <source>
        <dbReference type="ARBA" id="ARBA00022917"/>
    </source>
</evidence>
<dbReference type="InterPro" id="IPR005835">
    <property type="entry name" value="NTP_transferase_dom"/>
</dbReference>
<dbReference type="AlphaFoldDB" id="L2GYU5"/>